<evidence type="ECO:0000256" key="1">
    <source>
        <dbReference type="ARBA" id="ARBA00006040"/>
    </source>
</evidence>
<dbReference type="PANTHER" id="PTHR43660">
    <property type="entry name" value="DIPEPTIDYL CARBOXYPEPTIDASE"/>
    <property type="match status" value="1"/>
</dbReference>
<evidence type="ECO:0000256" key="6">
    <source>
        <dbReference type="ARBA" id="ARBA00023049"/>
    </source>
</evidence>
<name>A0ABU9ED66_9BACT</name>
<dbReference type="Gene3D" id="3.40.390.10">
    <property type="entry name" value="Collagenase (Catalytic Domain)"/>
    <property type="match status" value="1"/>
</dbReference>
<dbReference type="PANTHER" id="PTHR43660:SF1">
    <property type="entry name" value="DIPEPTIDYL CARBOXYPEPTIDASE"/>
    <property type="match status" value="1"/>
</dbReference>
<comment type="cofactor">
    <cofactor evidence="9">
        <name>Zn(2+)</name>
        <dbReference type="ChEBI" id="CHEBI:29105"/>
    </cofactor>
    <text evidence="9">Binds 1 zinc ion.</text>
</comment>
<dbReference type="RefSeq" id="WP_405287316.1">
    <property type="nucleotide sequence ID" value="NZ_JBBHLI010000008.1"/>
</dbReference>
<evidence type="ECO:0000256" key="2">
    <source>
        <dbReference type="ARBA" id="ARBA00022670"/>
    </source>
</evidence>
<keyword evidence="2 9" id="KW-0645">Protease</keyword>
<feature type="domain" description="Oligopeptidase A N-terminal" evidence="11">
    <location>
        <begin position="32"/>
        <end position="149"/>
    </location>
</feature>
<evidence type="ECO:0000256" key="3">
    <source>
        <dbReference type="ARBA" id="ARBA00022723"/>
    </source>
</evidence>
<comment type="similarity">
    <text evidence="1 9">Belongs to the peptidase M3 family.</text>
</comment>
<dbReference type="SUPFAM" id="SSF55486">
    <property type="entry name" value="Metalloproteases ('zincins'), catalytic domain"/>
    <property type="match status" value="1"/>
</dbReference>
<accession>A0ABU9ED66</accession>
<dbReference type="Pfam" id="PF01432">
    <property type="entry name" value="Peptidase_M3"/>
    <property type="match status" value="1"/>
</dbReference>
<sequence>MTATNPLLQEGPAIPFHRIRGEHVEPGVREILRVGRERLEQLATDPAPPTFDNTLGALDDLTRWVAERLTPASHLLSVAETPELRSAYNEVLPEISQFWTRLTLHEGLWARLRAFEATDEATRLTGLARRHLEKTMLEFRRSGADLPPDRRARLEEIQVALSTLQQRFGEHVLDATAAWEYRVDDESRLDGVPAAARRRFRAAAKAAGHDGWLLTLDYPSVEPILKYARDRELRRTVFEAYTTRCRAGEYDNRPLVVDILNLRTELAGLLGYRGFPDYVLEDRMARDEARARGFTAELTDRARPYWQRDAARLREHAATLGLDPLQPWDVSFVSEHLRRTEYDLDDEALRPWFPLDRVESGLWELARRVFGLTVEEREVDEVWHPDVRHYDIRADDGVLLGSFYTDWFPRKEKRQGAWMNDFRSGGPRPDGGFDPHLGVICGNFTPPEGDRPALLTHREVETLFHEFGHLLHHTTSRVPIRSRGGLNVAWDWVELPSQIMENWTWEREALDLFARHHETGEPLPDELFDRMVRARRFMGGWQMMRQLSFGTVDLELHGPWARDLNGTGPDELMARVEERFRDFSPAPHFARYHILTSFTHLFSGGYAAGYYSYLWSEVLEADAFSRFRNEGIFNRETGRDYMESILSRGDSDDPEALFRSFLGRDPDPQALLDRNLGPVPS</sequence>
<dbReference type="EMBL" id="JBBHLI010000008">
    <property type="protein sequence ID" value="MEK9502013.1"/>
    <property type="molecule type" value="Genomic_DNA"/>
</dbReference>
<evidence type="ECO:0000256" key="7">
    <source>
        <dbReference type="ARBA" id="ARBA00024603"/>
    </source>
</evidence>
<evidence type="ECO:0000256" key="4">
    <source>
        <dbReference type="ARBA" id="ARBA00022801"/>
    </source>
</evidence>
<keyword evidence="3 9" id="KW-0479">Metal-binding</keyword>
<keyword evidence="4 9" id="KW-0378">Hydrolase</keyword>
<dbReference type="Pfam" id="PF19310">
    <property type="entry name" value="TOP_N"/>
    <property type="match status" value="1"/>
</dbReference>
<protein>
    <recommendedName>
        <fullName evidence="8">oligopeptidase A</fullName>
        <ecNumber evidence="8">3.4.24.70</ecNumber>
    </recommendedName>
</protein>
<proteinExistence type="inferred from homology"/>
<comment type="catalytic activity">
    <reaction evidence="7">
        <text>Hydrolysis of oligopeptides, with broad specificity. Gly or Ala commonly occur as P1 or P1' residues, but more distant residues are also important, as is shown by the fact that Z-Gly-Pro-Gly-|-Gly-Pro-Ala is cleaved, but not Z-(Gly)(5).</text>
        <dbReference type="EC" id="3.4.24.70"/>
    </reaction>
</comment>
<dbReference type="GO" id="GO:0016787">
    <property type="term" value="F:hydrolase activity"/>
    <property type="evidence" value="ECO:0007669"/>
    <property type="project" value="UniProtKB-KW"/>
</dbReference>
<dbReference type="InterPro" id="IPR024077">
    <property type="entry name" value="Neurolysin/TOP_dom2"/>
</dbReference>
<dbReference type="InterPro" id="IPR001567">
    <property type="entry name" value="Pept_M3A_M3B_dom"/>
</dbReference>
<evidence type="ECO:0000259" key="11">
    <source>
        <dbReference type="Pfam" id="PF19310"/>
    </source>
</evidence>
<reference evidence="12 13" key="1">
    <citation type="submission" date="2024-02" db="EMBL/GenBank/DDBJ databases">
        <title>A novel Gemmatimonadota bacterium.</title>
        <authorList>
            <person name="Du Z.-J."/>
            <person name="Ye Y.-Q."/>
        </authorList>
    </citation>
    <scope>NUCLEOTIDE SEQUENCE [LARGE SCALE GENOMIC DNA]</scope>
    <source>
        <strain evidence="12 13">DH-20</strain>
    </source>
</reference>
<evidence type="ECO:0000313" key="12">
    <source>
        <dbReference type="EMBL" id="MEK9502013.1"/>
    </source>
</evidence>
<dbReference type="InterPro" id="IPR045666">
    <property type="entry name" value="OpdA_N"/>
</dbReference>
<dbReference type="Gene3D" id="1.10.1370.40">
    <property type="match status" value="1"/>
</dbReference>
<evidence type="ECO:0000313" key="13">
    <source>
        <dbReference type="Proteomes" id="UP001484239"/>
    </source>
</evidence>
<evidence type="ECO:0000256" key="8">
    <source>
        <dbReference type="ARBA" id="ARBA00026100"/>
    </source>
</evidence>
<dbReference type="EC" id="3.4.24.70" evidence="8"/>
<evidence type="ECO:0000256" key="5">
    <source>
        <dbReference type="ARBA" id="ARBA00022833"/>
    </source>
</evidence>
<organism evidence="12 13">
    <name type="scientific">Gaopeijia maritima</name>
    <dbReference type="NCBI Taxonomy" id="3119007"/>
    <lineage>
        <taxon>Bacteria</taxon>
        <taxon>Pseudomonadati</taxon>
        <taxon>Gemmatimonadota</taxon>
        <taxon>Longimicrobiia</taxon>
        <taxon>Gaopeijiales</taxon>
        <taxon>Gaopeijiaceae</taxon>
        <taxon>Gaopeijia</taxon>
    </lineage>
</organism>
<dbReference type="InterPro" id="IPR024079">
    <property type="entry name" value="MetalloPept_cat_dom_sf"/>
</dbReference>
<feature type="domain" description="Peptidase M3A/M3B catalytic" evidence="10">
    <location>
        <begin position="225"/>
        <end position="674"/>
    </location>
</feature>
<dbReference type="CDD" id="cd06456">
    <property type="entry name" value="M3A_DCP"/>
    <property type="match status" value="1"/>
</dbReference>
<comment type="caution">
    <text evidence="12">The sequence shown here is derived from an EMBL/GenBank/DDBJ whole genome shotgun (WGS) entry which is preliminary data.</text>
</comment>
<keyword evidence="5 9" id="KW-0862">Zinc</keyword>
<dbReference type="Proteomes" id="UP001484239">
    <property type="component" value="Unassembled WGS sequence"/>
</dbReference>
<keyword evidence="6 9" id="KW-0482">Metalloprotease</keyword>
<gene>
    <name evidence="12" type="ORF">WI372_13550</name>
</gene>
<evidence type="ECO:0000256" key="9">
    <source>
        <dbReference type="RuleBase" id="RU003435"/>
    </source>
</evidence>
<keyword evidence="13" id="KW-1185">Reference proteome</keyword>
<dbReference type="Gene3D" id="1.10.1370.10">
    <property type="entry name" value="Neurolysin, domain 3"/>
    <property type="match status" value="1"/>
</dbReference>
<dbReference type="InterPro" id="IPR045090">
    <property type="entry name" value="Pept_M3A_M3B"/>
</dbReference>
<evidence type="ECO:0000259" key="10">
    <source>
        <dbReference type="Pfam" id="PF01432"/>
    </source>
</evidence>
<dbReference type="InterPro" id="IPR034005">
    <property type="entry name" value="M3A_DCP"/>
</dbReference>